<dbReference type="EMBL" id="ATLV01019155">
    <property type="status" value="NOT_ANNOTATED_CDS"/>
    <property type="molecule type" value="Genomic_DNA"/>
</dbReference>
<organism evidence="2">
    <name type="scientific">Anopheles sinensis</name>
    <name type="common">Mosquito</name>
    <dbReference type="NCBI Taxonomy" id="74873"/>
    <lineage>
        <taxon>Eukaryota</taxon>
        <taxon>Metazoa</taxon>
        <taxon>Ecdysozoa</taxon>
        <taxon>Arthropoda</taxon>
        <taxon>Hexapoda</taxon>
        <taxon>Insecta</taxon>
        <taxon>Pterygota</taxon>
        <taxon>Neoptera</taxon>
        <taxon>Endopterygota</taxon>
        <taxon>Diptera</taxon>
        <taxon>Nematocera</taxon>
        <taxon>Culicoidea</taxon>
        <taxon>Culicidae</taxon>
        <taxon>Anophelinae</taxon>
        <taxon>Anopheles</taxon>
    </lineage>
</organism>
<accession>A0A084W0S0</accession>
<reference evidence="2 4" key="1">
    <citation type="journal article" date="2014" name="BMC Genomics">
        <title>Genome sequence of Anopheles sinensis provides insight into genetics basis of mosquito competence for malaria parasites.</title>
        <authorList>
            <person name="Zhou D."/>
            <person name="Zhang D."/>
            <person name="Ding G."/>
            <person name="Shi L."/>
            <person name="Hou Q."/>
            <person name="Ye Y."/>
            <person name="Xu Y."/>
            <person name="Zhou H."/>
            <person name="Xiong C."/>
            <person name="Li S."/>
            <person name="Yu J."/>
            <person name="Hong S."/>
            <person name="Yu X."/>
            <person name="Zou P."/>
            <person name="Chen C."/>
            <person name="Chang X."/>
            <person name="Wang W."/>
            <person name="Lv Y."/>
            <person name="Sun Y."/>
            <person name="Ma L."/>
            <person name="Shen B."/>
            <person name="Zhu C."/>
        </authorList>
    </citation>
    <scope>NUCLEOTIDE SEQUENCE [LARGE SCALE GENOMIC DNA]</scope>
</reference>
<sequence length="105" mass="11629">MTMRVHTGTTPEGKRLSDCFTLLHPSPSSSSLRESAKNVSPNGAGRRNCTCTCIGLLSGFTIRQALLLAECVCHMVSGKRKQAHSPDGNRWPLARLCLYTRLKWR</sequence>
<dbReference type="AlphaFoldDB" id="A0A084W0S0"/>
<protein>
    <submittedName>
        <fullName evidence="2 3">Uncharacterized protein</fullName>
    </submittedName>
</protein>
<reference evidence="3" key="2">
    <citation type="submission" date="2020-05" db="UniProtKB">
        <authorList>
            <consortium name="EnsemblMetazoa"/>
        </authorList>
    </citation>
    <scope>IDENTIFICATION</scope>
</reference>
<gene>
    <name evidence="2" type="ORF">ZHAS_00011657</name>
</gene>
<evidence type="ECO:0000256" key="1">
    <source>
        <dbReference type="SAM" id="MobiDB-lite"/>
    </source>
</evidence>
<keyword evidence="4" id="KW-1185">Reference proteome</keyword>
<dbReference type="VEuPathDB" id="VectorBase:ASIC011657"/>
<dbReference type="EnsemblMetazoa" id="ASIC011657-RA">
    <property type="protein sequence ID" value="ASIC011657-PA"/>
    <property type="gene ID" value="ASIC011657"/>
</dbReference>
<dbReference type="EMBL" id="KE525263">
    <property type="protein sequence ID" value="KFB43814.1"/>
    <property type="molecule type" value="Genomic_DNA"/>
</dbReference>
<feature type="region of interest" description="Disordered" evidence="1">
    <location>
        <begin position="25"/>
        <end position="44"/>
    </location>
</feature>
<evidence type="ECO:0000313" key="3">
    <source>
        <dbReference type="EnsemblMetazoa" id="ASIC011657-PA"/>
    </source>
</evidence>
<evidence type="ECO:0000313" key="2">
    <source>
        <dbReference type="EMBL" id="KFB43814.1"/>
    </source>
</evidence>
<proteinExistence type="predicted"/>
<name>A0A084W0S0_ANOSI</name>
<evidence type="ECO:0000313" key="4">
    <source>
        <dbReference type="Proteomes" id="UP000030765"/>
    </source>
</evidence>
<dbReference type="Proteomes" id="UP000030765">
    <property type="component" value="Unassembled WGS sequence"/>
</dbReference>